<comment type="caution">
    <text evidence="9">The sequence shown here is derived from an EMBL/GenBank/DDBJ whole genome shotgun (WGS) entry which is preliminary data.</text>
</comment>
<dbReference type="Gene3D" id="1.10.100.10">
    <property type="entry name" value="Insulin-like"/>
    <property type="match status" value="1"/>
</dbReference>
<name>A0A212EI08_DANPL</name>
<dbReference type="InterPro" id="IPR036438">
    <property type="entry name" value="Insulin-like_sf"/>
</dbReference>
<comment type="subcellular location">
    <subcellularLocation>
        <location evidence="6">Secreted</location>
    </subcellularLocation>
</comment>
<evidence type="ECO:0000256" key="5">
    <source>
        <dbReference type="ARBA" id="ARBA00023157"/>
    </source>
</evidence>
<evidence type="ECO:0000256" key="6">
    <source>
        <dbReference type="RuleBase" id="RU000406"/>
    </source>
</evidence>
<dbReference type="PANTHER" id="PTHR13647:SF4">
    <property type="entry name" value="INSULIN-LIKE PEPTIDE 1-RELATED"/>
    <property type="match status" value="1"/>
</dbReference>
<comment type="subunit">
    <text evidence="2">Heterodimer of a B chain and an A chain linked by two disulfide bonds.</text>
</comment>
<dbReference type="SUPFAM" id="SSF56994">
    <property type="entry name" value="Insulin-like"/>
    <property type="match status" value="1"/>
</dbReference>
<keyword evidence="6" id="KW-0964">Secreted</keyword>
<sequence>MKSNAVIVVLAFVTALEMAHAHNRGQIYCGRHLADVIARLCEMKGQNVMKKSLPEYNTISERNEWPWFRHFRLDSDRINRYKRLVGVASECCDKPCSEEVLLSYCGI</sequence>
<protein>
    <submittedName>
        <fullName evidence="9">Samia bombyxin protein A-3</fullName>
    </submittedName>
</protein>
<keyword evidence="4 7" id="KW-0732">Signal</keyword>
<proteinExistence type="inferred from homology"/>
<dbReference type="InterPro" id="IPR016179">
    <property type="entry name" value="Insulin-like"/>
</dbReference>
<keyword evidence="10" id="KW-1185">Reference proteome</keyword>
<feature type="chain" id="PRO_5013210861" evidence="7">
    <location>
        <begin position="22"/>
        <end position="107"/>
    </location>
</feature>
<reference evidence="9 10" key="1">
    <citation type="journal article" date="2011" name="Cell">
        <title>The monarch butterfly genome yields insights into long-distance migration.</title>
        <authorList>
            <person name="Zhan S."/>
            <person name="Merlin C."/>
            <person name="Boore J.L."/>
            <person name="Reppert S.M."/>
        </authorList>
    </citation>
    <scope>NUCLEOTIDE SEQUENCE [LARGE SCALE GENOMIC DNA]</scope>
    <source>
        <strain evidence="9">F-2</strain>
    </source>
</reference>
<dbReference type="InterPro" id="IPR022353">
    <property type="entry name" value="Insulin_CS"/>
</dbReference>
<dbReference type="InParanoid" id="A0A212EI08"/>
<dbReference type="PROSITE" id="PS00262">
    <property type="entry name" value="INSULIN"/>
    <property type="match status" value="1"/>
</dbReference>
<evidence type="ECO:0000256" key="2">
    <source>
        <dbReference type="ARBA" id="ARBA00011207"/>
    </source>
</evidence>
<evidence type="ECO:0000256" key="4">
    <source>
        <dbReference type="ARBA" id="ARBA00022729"/>
    </source>
</evidence>
<keyword evidence="5" id="KW-1015">Disulfide bond</keyword>
<evidence type="ECO:0000256" key="7">
    <source>
        <dbReference type="SAM" id="SignalP"/>
    </source>
</evidence>
<dbReference type="Proteomes" id="UP000007151">
    <property type="component" value="Unassembled WGS sequence"/>
</dbReference>
<comment type="similarity">
    <text evidence="1 6">Belongs to the insulin family.</text>
</comment>
<evidence type="ECO:0000256" key="3">
    <source>
        <dbReference type="ARBA" id="ARBA00022685"/>
    </source>
</evidence>
<gene>
    <name evidence="9" type="ORF">KGM_206351</name>
</gene>
<accession>A0A212EI08</accession>
<dbReference type="PANTHER" id="PTHR13647">
    <property type="entry name" value="INSULIN-LIKE PEPTIDE 2-RELATED"/>
    <property type="match status" value="1"/>
</dbReference>
<evidence type="ECO:0000256" key="1">
    <source>
        <dbReference type="ARBA" id="ARBA00009034"/>
    </source>
</evidence>
<feature type="signal peptide" evidence="7">
    <location>
        <begin position="1"/>
        <end position="21"/>
    </location>
</feature>
<dbReference type="SMART" id="SM00078">
    <property type="entry name" value="IlGF"/>
    <property type="match status" value="1"/>
</dbReference>
<evidence type="ECO:0000259" key="8">
    <source>
        <dbReference type="SMART" id="SM00078"/>
    </source>
</evidence>
<evidence type="ECO:0000313" key="10">
    <source>
        <dbReference type="Proteomes" id="UP000007151"/>
    </source>
</evidence>
<dbReference type="InterPro" id="IPR022352">
    <property type="entry name" value="Ins/IGF/rlx"/>
</dbReference>
<dbReference type="Pfam" id="PF00049">
    <property type="entry name" value="Insulin"/>
    <property type="match status" value="1"/>
</dbReference>
<dbReference type="PRINTS" id="PR00276">
    <property type="entry name" value="INSULINFAMLY"/>
</dbReference>
<organism evidence="9 10">
    <name type="scientific">Danaus plexippus plexippus</name>
    <dbReference type="NCBI Taxonomy" id="278856"/>
    <lineage>
        <taxon>Eukaryota</taxon>
        <taxon>Metazoa</taxon>
        <taxon>Ecdysozoa</taxon>
        <taxon>Arthropoda</taxon>
        <taxon>Hexapoda</taxon>
        <taxon>Insecta</taxon>
        <taxon>Pterygota</taxon>
        <taxon>Neoptera</taxon>
        <taxon>Endopterygota</taxon>
        <taxon>Lepidoptera</taxon>
        <taxon>Glossata</taxon>
        <taxon>Ditrysia</taxon>
        <taxon>Papilionoidea</taxon>
        <taxon>Nymphalidae</taxon>
        <taxon>Danainae</taxon>
        <taxon>Danaini</taxon>
        <taxon>Danaina</taxon>
        <taxon>Danaus</taxon>
        <taxon>Danaus</taxon>
    </lineage>
</organism>
<dbReference type="AlphaFoldDB" id="A0A212EI08"/>
<dbReference type="EMBL" id="AGBW02014744">
    <property type="protein sequence ID" value="OWR41114.1"/>
    <property type="molecule type" value="Genomic_DNA"/>
</dbReference>
<keyword evidence="3" id="KW-0165">Cleavage on pair of basic residues</keyword>
<dbReference type="GO" id="GO:0005179">
    <property type="term" value="F:hormone activity"/>
    <property type="evidence" value="ECO:0007669"/>
    <property type="project" value="InterPro"/>
</dbReference>
<dbReference type="CDD" id="cd04366">
    <property type="entry name" value="IlGF_insulin_bombyxin_like"/>
    <property type="match status" value="1"/>
</dbReference>
<dbReference type="KEGG" id="dpl:KGM_206351"/>
<feature type="domain" description="Insulin-like" evidence="8">
    <location>
        <begin position="26"/>
        <end position="105"/>
    </location>
</feature>
<dbReference type="GO" id="GO:0005576">
    <property type="term" value="C:extracellular region"/>
    <property type="evidence" value="ECO:0007669"/>
    <property type="project" value="UniProtKB-SubCell"/>
</dbReference>
<evidence type="ECO:0000313" key="9">
    <source>
        <dbReference type="EMBL" id="OWR41114.1"/>
    </source>
</evidence>